<gene>
    <name evidence="1" type="ORF">CDEST_01994</name>
</gene>
<evidence type="ECO:0000313" key="2">
    <source>
        <dbReference type="Proteomes" id="UP001322277"/>
    </source>
</evidence>
<dbReference type="Proteomes" id="UP001322277">
    <property type="component" value="Chromosome 1"/>
</dbReference>
<dbReference type="GeneID" id="87938497"/>
<name>A0AAX4I1X8_9PEZI</name>
<accession>A0AAX4I1X8</accession>
<dbReference type="KEGG" id="cdet:87938497"/>
<dbReference type="RefSeq" id="XP_062774204.1">
    <property type="nucleotide sequence ID" value="XM_062918153.1"/>
</dbReference>
<dbReference type="EMBL" id="CP137305">
    <property type="protein sequence ID" value="WQF76980.1"/>
    <property type="molecule type" value="Genomic_DNA"/>
</dbReference>
<dbReference type="AlphaFoldDB" id="A0AAX4I1X8"/>
<reference evidence="2" key="1">
    <citation type="journal article" date="2023" name="bioRxiv">
        <title>Complete genome of the Medicago anthracnose fungus, Colletotrichum destructivum, reveals a mini-chromosome-like region within a core chromosome.</title>
        <authorList>
            <person name="Lapalu N."/>
            <person name="Simon A."/>
            <person name="Lu A."/>
            <person name="Plaumann P.-L."/>
            <person name="Amselem J."/>
            <person name="Pigne S."/>
            <person name="Auger A."/>
            <person name="Koch C."/>
            <person name="Dallery J.-F."/>
            <person name="O'Connell R.J."/>
        </authorList>
    </citation>
    <scope>NUCLEOTIDE SEQUENCE [LARGE SCALE GENOMIC DNA]</scope>
    <source>
        <strain evidence="2">CBS 520.97</strain>
    </source>
</reference>
<proteinExistence type="predicted"/>
<protein>
    <submittedName>
        <fullName evidence="1">Uncharacterized protein</fullName>
    </submittedName>
</protein>
<sequence length="75" mass="8726">MRERTIDCPNLRCLCSLPLESLQTPQGNRYNRHLASHNIYFIHLSPDIARYERLHSCSIPKMRFDLRARSSPTAG</sequence>
<organism evidence="1 2">
    <name type="scientific">Colletotrichum destructivum</name>
    <dbReference type="NCBI Taxonomy" id="34406"/>
    <lineage>
        <taxon>Eukaryota</taxon>
        <taxon>Fungi</taxon>
        <taxon>Dikarya</taxon>
        <taxon>Ascomycota</taxon>
        <taxon>Pezizomycotina</taxon>
        <taxon>Sordariomycetes</taxon>
        <taxon>Hypocreomycetidae</taxon>
        <taxon>Glomerellales</taxon>
        <taxon>Glomerellaceae</taxon>
        <taxon>Colletotrichum</taxon>
        <taxon>Colletotrichum destructivum species complex</taxon>
    </lineage>
</organism>
<keyword evidence="2" id="KW-1185">Reference proteome</keyword>
<evidence type="ECO:0000313" key="1">
    <source>
        <dbReference type="EMBL" id="WQF76980.1"/>
    </source>
</evidence>